<feature type="transmembrane region" description="Helical" evidence="1">
    <location>
        <begin position="114"/>
        <end position="133"/>
    </location>
</feature>
<protein>
    <recommendedName>
        <fullName evidence="3">DUF5683 domain-containing protein</fullName>
    </recommendedName>
</protein>
<accession>A0ABS9CEV0</accession>
<keyword evidence="1" id="KW-0812">Transmembrane</keyword>
<name>A0ABS9CEV0_9BACT</name>
<evidence type="ECO:0000259" key="3">
    <source>
        <dbReference type="Pfam" id="PF18935"/>
    </source>
</evidence>
<sequence>MKHYNNISTLKFAICSLLLAICTSAYAQQHKTIKEDTAPVDSIDLMMARIDSLVTADSIINMTANKDERSILQVDSTKRIKAKRDWSTWKPDPQRALWLALVLPGAGQIYNRKYWKLPIVYGGFMGCIYAMTWNNMMYKDYSQAYLDIMDDDPNTNSYNKFLHLGMQINSSNEERYKQIFKSRKDKYRRWRDMSFFVMVGVYALSVIDAYVDAELSVFDISKDLSLKVKPTVIPNHNGGNPLTAQSLGVNCSLNF</sequence>
<evidence type="ECO:0000256" key="2">
    <source>
        <dbReference type="SAM" id="SignalP"/>
    </source>
</evidence>
<comment type="caution">
    <text evidence="4">The sequence shown here is derived from an EMBL/GenBank/DDBJ whole genome shotgun (WGS) entry which is preliminary data.</text>
</comment>
<keyword evidence="5" id="KW-1185">Reference proteome</keyword>
<reference evidence="4 5" key="1">
    <citation type="submission" date="2020-12" db="EMBL/GenBank/DDBJ databases">
        <title>Whole genome sequences of gut porcine anaerobes.</title>
        <authorList>
            <person name="Kubasova T."/>
            <person name="Jahodarova E."/>
            <person name="Rychlik I."/>
        </authorList>
    </citation>
    <scope>NUCLEOTIDE SEQUENCE [LARGE SCALE GENOMIC DNA]</scope>
    <source>
        <strain evidence="4 5">An925</strain>
    </source>
</reference>
<keyword evidence="1" id="KW-1133">Transmembrane helix</keyword>
<proteinExistence type="predicted"/>
<feature type="chain" id="PRO_5045445315" description="DUF5683 domain-containing protein" evidence="2">
    <location>
        <begin position="28"/>
        <end position="255"/>
    </location>
</feature>
<dbReference type="InterPro" id="IPR043738">
    <property type="entry name" value="DUF5683"/>
</dbReference>
<dbReference type="EMBL" id="JADYTN010000007">
    <property type="protein sequence ID" value="MCF2563390.1"/>
    <property type="molecule type" value="Genomic_DNA"/>
</dbReference>
<gene>
    <name evidence="4" type="ORF">I6E12_04600</name>
</gene>
<evidence type="ECO:0000313" key="4">
    <source>
        <dbReference type="EMBL" id="MCF2563390.1"/>
    </source>
</evidence>
<organism evidence="4 5">
    <name type="scientific">Xylanibacter brevis</name>
    <dbReference type="NCBI Taxonomy" id="83231"/>
    <lineage>
        <taxon>Bacteria</taxon>
        <taxon>Pseudomonadati</taxon>
        <taxon>Bacteroidota</taxon>
        <taxon>Bacteroidia</taxon>
        <taxon>Bacteroidales</taxon>
        <taxon>Prevotellaceae</taxon>
        <taxon>Xylanibacter</taxon>
    </lineage>
</organism>
<keyword evidence="2" id="KW-0732">Signal</keyword>
<feature type="domain" description="DUF5683" evidence="3">
    <location>
        <begin position="90"/>
        <end position="255"/>
    </location>
</feature>
<dbReference type="Pfam" id="PF18935">
    <property type="entry name" value="DUF5683"/>
    <property type="match status" value="1"/>
</dbReference>
<feature type="transmembrane region" description="Helical" evidence="1">
    <location>
        <begin position="193"/>
        <end position="211"/>
    </location>
</feature>
<keyword evidence="1" id="KW-0472">Membrane</keyword>
<dbReference type="Proteomes" id="UP001200470">
    <property type="component" value="Unassembled WGS sequence"/>
</dbReference>
<evidence type="ECO:0000256" key="1">
    <source>
        <dbReference type="SAM" id="Phobius"/>
    </source>
</evidence>
<feature type="signal peptide" evidence="2">
    <location>
        <begin position="1"/>
        <end position="27"/>
    </location>
</feature>
<evidence type="ECO:0000313" key="5">
    <source>
        <dbReference type="Proteomes" id="UP001200470"/>
    </source>
</evidence>